<dbReference type="RefSeq" id="WP_263571098.1">
    <property type="nucleotide sequence ID" value="NZ_JAJIRN010000004.1"/>
</dbReference>
<dbReference type="Proteomes" id="UP001209701">
    <property type="component" value="Unassembled WGS sequence"/>
</dbReference>
<evidence type="ECO:0000256" key="2">
    <source>
        <dbReference type="ARBA" id="ARBA00022729"/>
    </source>
</evidence>
<feature type="signal peptide" evidence="3">
    <location>
        <begin position="1"/>
        <end position="21"/>
    </location>
</feature>
<keyword evidence="2 3" id="KW-0732">Signal</keyword>
<accession>A0ABT2YEQ2</accession>
<evidence type="ECO:0000256" key="3">
    <source>
        <dbReference type="SAM" id="SignalP"/>
    </source>
</evidence>
<keyword evidence="5" id="KW-1185">Reference proteome</keyword>
<organism evidence="4 5">
    <name type="scientific">Roseateles oligotrophus</name>
    <dbReference type="NCBI Taxonomy" id="1769250"/>
    <lineage>
        <taxon>Bacteria</taxon>
        <taxon>Pseudomonadati</taxon>
        <taxon>Pseudomonadota</taxon>
        <taxon>Betaproteobacteria</taxon>
        <taxon>Burkholderiales</taxon>
        <taxon>Sphaerotilaceae</taxon>
        <taxon>Roseateles</taxon>
    </lineage>
</organism>
<dbReference type="Pfam" id="PF04333">
    <property type="entry name" value="MlaA"/>
    <property type="match status" value="1"/>
</dbReference>
<keyword evidence="4" id="KW-0449">Lipoprotein</keyword>
<dbReference type="PROSITE" id="PS51257">
    <property type="entry name" value="PROKAR_LIPOPROTEIN"/>
    <property type="match status" value="1"/>
</dbReference>
<protein>
    <submittedName>
        <fullName evidence="4">VacJ family lipoprotein</fullName>
    </submittedName>
</protein>
<comment type="similarity">
    <text evidence="1">Belongs to the MlaA family.</text>
</comment>
<dbReference type="PRINTS" id="PR01805">
    <property type="entry name" value="VACJLIPOPROT"/>
</dbReference>
<dbReference type="EMBL" id="JAJIRN010000004">
    <property type="protein sequence ID" value="MCV2368503.1"/>
    <property type="molecule type" value="Genomic_DNA"/>
</dbReference>
<evidence type="ECO:0000313" key="5">
    <source>
        <dbReference type="Proteomes" id="UP001209701"/>
    </source>
</evidence>
<evidence type="ECO:0000256" key="1">
    <source>
        <dbReference type="ARBA" id="ARBA00010634"/>
    </source>
</evidence>
<dbReference type="PANTHER" id="PTHR30035:SF3">
    <property type="entry name" value="INTERMEMBRANE PHOSPHOLIPID TRANSPORT SYSTEM LIPOPROTEIN MLAA"/>
    <property type="match status" value="1"/>
</dbReference>
<evidence type="ECO:0000313" key="4">
    <source>
        <dbReference type="EMBL" id="MCV2368503.1"/>
    </source>
</evidence>
<sequence>MSLFFRALLLLCLALTLGACASMRSAPGSPGQKLDPWEPWNRKVFAFNESLDANILKPVATVYSNIVPGPIRQSVDNFFNNVGDAWTAVNLVLQGRFKASVEQGMRFAVNSTLGFGGLIDIGTEVGLERKNEDMGKTFGRWGTGTGAYIVWPLFGPSSVRDTLAMPFDWQASPSFIFRDGASKVGIYSLQTINARSNFLRASEMLEGIALDKYTFYRDAFLQRRGNLGDDDEFEVLVPTVKEESNPQAGP</sequence>
<dbReference type="InterPro" id="IPR007428">
    <property type="entry name" value="MlaA"/>
</dbReference>
<name>A0ABT2YEQ2_9BURK</name>
<dbReference type="PANTHER" id="PTHR30035">
    <property type="entry name" value="LIPOPROTEIN VACJ-RELATED"/>
    <property type="match status" value="1"/>
</dbReference>
<reference evidence="4 5" key="1">
    <citation type="submission" date="2021-11" db="EMBL/GenBank/DDBJ databases">
        <authorList>
            <person name="Liang Q."/>
            <person name="Mou H."/>
            <person name="Liu Z."/>
        </authorList>
    </citation>
    <scope>NUCLEOTIDE SEQUENCE [LARGE SCALE GENOMIC DNA]</scope>
    <source>
        <strain evidence="4 5">CHU3</strain>
    </source>
</reference>
<proteinExistence type="inferred from homology"/>
<comment type="caution">
    <text evidence="4">The sequence shown here is derived from an EMBL/GenBank/DDBJ whole genome shotgun (WGS) entry which is preliminary data.</text>
</comment>
<gene>
    <name evidence="4" type="ORF">LNV07_10430</name>
</gene>
<feature type="chain" id="PRO_5045249129" evidence="3">
    <location>
        <begin position="22"/>
        <end position="250"/>
    </location>
</feature>